<keyword evidence="1" id="KW-0732">Signal</keyword>
<keyword evidence="4" id="KW-1185">Reference proteome</keyword>
<dbReference type="RefSeq" id="WP_181897615.1">
    <property type="nucleotide sequence ID" value="NZ_QRDV01000003.1"/>
</dbReference>
<reference evidence="3 4" key="1">
    <citation type="submission" date="2018-07" db="EMBL/GenBank/DDBJ databases">
        <title>Genomic Encyclopedia of Type Strains, Phase III (KMG-III): the genomes of soil and plant-associated and newly described type strains.</title>
        <authorList>
            <person name="Whitman W."/>
        </authorList>
    </citation>
    <scope>NUCLEOTIDE SEQUENCE [LARGE SCALE GENOMIC DNA]</scope>
    <source>
        <strain evidence="3 4">CECT 7946</strain>
    </source>
</reference>
<dbReference type="EMBL" id="QRDV01000003">
    <property type="protein sequence ID" value="RED44552.1"/>
    <property type="molecule type" value="Genomic_DNA"/>
</dbReference>
<evidence type="ECO:0000259" key="2">
    <source>
        <dbReference type="Pfam" id="PF14321"/>
    </source>
</evidence>
<accession>A0A3D9H516</accession>
<feature type="signal peptide" evidence="1">
    <location>
        <begin position="1"/>
        <end position="24"/>
    </location>
</feature>
<dbReference type="AlphaFoldDB" id="A0A3D9H516"/>
<dbReference type="Proteomes" id="UP000256980">
    <property type="component" value="Unassembled WGS sequence"/>
</dbReference>
<name>A0A3D9H516_9FLAO</name>
<feature type="domain" description="DUF4382" evidence="2">
    <location>
        <begin position="45"/>
        <end position="176"/>
    </location>
</feature>
<evidence type="ECO:0000313" key="4">
    <source>
        <dbReference type="Proteomes" id="UP000256980"/>
    </source>
</evidence>
<evidence type="ECO:0000256" key="1">
    <source>
        <dbReference type="SAM" id="SignalP"/>
    </source>
</evidence>
<organism evidence="3 4">
    <name type="scientific">Winogradskyella eximia</name>
    <dbReference type="NCBI Taxonomy" id="262006"/>
    <lineage>
        <taxon>Bacteria</taxon>
        <taxon>Pseudomonadati</taxon>
        <taxon>Bacteroidota</taxon>
        <taxon>Flavobacteriia</taxon>
        <taxon>Flavobacteriales</taxon>
        <taxon>Flavobacteriaceae</taxon>
        <taxon>Winogradskyella</taxon>
    </lineage>
</organism>
<sequence>MKHLQSLKFIVLSLLILVNFTSCTKDDMGRDANKAAISVSLKSSANHLNNVFLDIEDVQVKVKEDGDVSNAWVSLNAINLGTHNVSDLISETELLLVDHFEINQTFIYEIRLVLGDNNFVNINETLISLDLDENASASNLIQTEFEGNHIYQLVINLDIDESIKFAEDENIMILNPKLYTEIRKF</sequence>
<gene>
    <name evidence="3" type="ORF">DFQ10_103239</name>
</gene>
<dbReference type="Pfam" id="PF14321">
    <property type="entry name" value="DUF4382"/>
    <property type="match status" value="1"/>
</dbReference>
<comment type="caution">
    <text evidence="3">The sequence shown here is derived from an EMBL/GenBank/DDBJ whole genome shotgun (WGS) entry which is preliminary data.</text>
</comment>
<protein>
    <submittedName>
        <fullName evidence="3">Uncharacterized protein DUF4382</fullName>
    </submittedName>
</protein>
<proteinExistence type="predicted"/>
<dbReference type="InterPro" id="IPR025491">
    <property type="entry name" value="DUF4382"/>
</dbReference>
<evidence type="ECO:0000313" key="3">
    <source>
        <dbReference type="EMBL" id="RED44552.1"/>
    </source>
</evidence>
<feature type="chain" id="PRO_5017783391" evidence="1">
    <location>
        <begin position="25"/>
        <end position="185"/>
    </location>
</feature>